<evidence type="ECO:0000256" key="2">
    <source>
        <dbReference type="ARBA" id="ARBA00022692"/>
    </source>
</evidence>
<dbReference type="STRING" id="930990.A0A067M582"/>
<sequence length="200" mass="20610">MGSPAIPGLILCVVALALLLIATLSVPIWDSISFLDVHIPGLDTLKFGVFGYTGSHARLGYQLSPAVQGLSLGQLNTTTIRNLTYALVLNPIAAGLSGLAVLFGLCGAADSRVGTILMTLASALACLAALVAFIIDMTLFGVARSRIRDAAPPGTTAQYGNANWLVLGAFIALLLSVCAGACGSCGRFSGARRNRYGEKV</sequence>
<feature type="transmembrane region" description="Helical" evidence="5">
    <location>
        <begin position="117"/>
        <end position="142"/>
    </location>
</feature>
<dbReference type="PANTHER" id="PTHR28013:SF3">
    <property type="entry name" value="PROTEIN DCV1-RELATED"/>
    <property type="match status" value="1"/>
</dbReference>
<dbReference type="PANTHER" id="PTHR28013">
    <property type="entry name" value="PROTEIN DCV1-RELATED"/>
    <property type="match status" value="1"/>
</dbReference>
<evidence type="ECO:0000256" key="1">
    <source>
        <dbReference type="ARBA" id="ARBA00004141"/>
    </source>
</evidence>
<protein>
    <recommendedName>
        <fullName evidence="9">Pali-domain-containing protein</fullName>
    </recommendedName>
</protein>
<evidence type="ECO:0000256" key="6">
    <source>
        <dbReference type="SAM" id="SignalP"/>
    </source>
</evidence>
<evidence type="ECO:0000256" key="5">
    <source>
        <dbReference type="SAM" id="Phobius"/>
    </source>
</evidence>
<dbReference type="GO" id="GO:0005886">
    <property type="term" value="C:plasma membrane"/>
    <property type="evidence" value="ECO:0007669"/>
    <property type="project" value="InterPro"/>
</dbReference>
<dbReference type="GO" id="GO:0032153">
    <property type="term" value="C:cell division site"/>
    <property type="evidence" value="ECO:0007669"/>
    <property type="project" value="TreeGrafter"/>
</dbReference>
<evidence type="ECO:0000256" key="3">
    <source>
        <dbReference type="ARBA" id="ARBA00022989"/>
    </source>
</evidence>
<keyword evidence="4 5" id="KW-0472">Membrane</keyword>
<evidence type="ECO:0000313" key="7">
    <source>
        <dbReference type="EMBL" id="KDQ07042.1"/>
    </source>
</evidence>
<evidence type="ECO:0000256" key="4">
    <source>
        <dbReference type="ARBA" id="ARBA00023136"/>
    </source>
</evidence>
<feature type="transmembrane region" description="Helical" evidence="5">
    <location>
        <begin position="83"/>
        <end position="105"/>
    </location>
</feature>
<comment type="subcellular location">
    <subcellularLocation>
        <location evidence="1">Membrane</location>
        <topology evidence="1">Multi-pass membrane protein</topology>
    </subcellularLocation>
</comment>
<keyword evidence="6" id="KW-0732">Signal</keyword>
<dbReference type="AlphaFoldDB" id="A0A067M582"/>
<feature type="chain" id="PRO_5001644367" description="Pali-domain-containing protein" evidence="6">
    <location>
        <begin position="26"/>
        <end position="200"/>
    </location>
</feature>
<feature type="transmembrane region" description="Helical" evidence="5">
    <location>
        <begin position="162"/>
        <end position="185"/>
    </location>
</feature>
<evidence type="ECO:0008006" key="9">
    <source>
        <dbReference type="Google" id="ProtNLM"/>
    </source>
</evidence>
<dbReference type="EMBL" id="KL198116">
    <property type="protein sequence ID" value="KDQ07042.1"/>
    <property type="molecule type" value="Genomic_DNA"/>
</dbReference>
<gene>
    <name evidence="7" type="ORF">BOTBODRAFT_192638</name>
</gene>
<dbReference type="Pfam" id="PF06687">
    <property type="entry name" value="SUR7"/>
    <property type="match status" value="1"/>
</dbReference>
<dbReference type="InterPro" id="IPR051380">
    <property type="entry name" value="pH-response_reg_palI/RIM9"/>
</dbReference>
<evidence type="ECO:0000313" key="8">
    <source>
        <dbReference type="Proteomes" id="UP000027195"/>
    </source>
</evidence>
<reference evidence="8" key="1">
    <citation type="journal article" date="2014" name="Proc. Natl. Acad. Sci. U.S.A.">
        <title>Extensive sampling of basidiomycete genomes demonstrates inadequacy of the white-rot/brown-rot paradigm for wood decay fungi.</title>
        <authorList>
            <person name="Riley R."/>
            <person name="Salamov A.A."/>
            <person name="Brown D.W."/>
            <person name="Nagy L.G."/>
            <person name="Floudas D."/>
            <person name="Held B.W."/>
            <person name="Levasseur A."/>
            <person name="Lombard V."/>
            <person name="Morin E."/>
            <person name="Otillar R."/>
            <person name="Lindquist E.A."/>
            <person name="Sun H."/>
            <person name="LaButti K.M."/>
            <person name="Schmutz J."/>
            <person name="Jabbour D."/>
            <person name="Luo H."/>
            <person name="Baker S.E."/>
            <person name="Pisabarro A.G."/>
            <person name="Walton J.D."/>
            <person name="Blanchette R.A."/>
            <person name="Henrissat B."/>
            <person name="Martin F."/>
            <person name="Cullen D."/>
            <person name="Hibbett D.S."/>
            <person name="Grigoriev I.V."/>
        </authorList>
    </citation>
    <scope>NUCLEOTIDE SEQUENCE [LARGE SCALE GENOMIC DNA]</scope>
    <source>
        <strain evidence="8">FD-172 SS1</strain>
    </source>
</reference>
<dbReference type="OrthoDB" id="2354757at2759"/>
<dbReference type="Proteomes" id="UP000027195">
    <property type="component" value="Unassembled WGS sequence"/>
</dbReference>
<dbReference type="GO" id="GO:0035838">
    <property type="term" value="C:growing cell tip"/>
    <property type="evidence" value="ECO:0007669"/>
    <property type="project" value="TreeGrafter"/>
</dbReference>
<dbReference type="InterPro" id="IPR009571">
    <property type="entry name" value="SUR7/Rim9-like_fungi"/>
</dbReference>
<accession>A0A067M582</accession>
<organism evidence="7 8">
    <name type="scientific">Botryobasidium botryosum (strain FD-172 SS1)</name>
    <dbReference type="NCBI Taxonomy" id="930990"/>
    <lineage>
        <taxon>Eukaryota</taxon>
        <taxon>Fungi</taxon>
        <taxon>Dikarya</taxon>
        <taxon>Basidiomycota</taxon>
        <taxon>Agaricomycotina</taxon>
        <taxon>Agaricomycetes</taxon>
        <taxon>Cantharellales</taxon>
        <taxon>Botryobasidiaceae</taxon>
        <taxon>Botryobasidium</taxon>
    </lineage>
</organism>
<keyword evidence="2 5" id="KW-0812">Transmembrane</keyword>
<feature type="signal peptide" evidence="6">
    <location>
        <begin position="1"/>
        <end position="25"/>
    </location>
</feature>
<dbReference type="HOGENOM" id="CLU_076420_3_0_1"/>
<keyword evidence="8" id="KW-1185">Reference proteome</keyword>
<dbReference type="InParanoid" id="A0A067M582"/>
<name>A0A067M582_BOTB1</name>
<proteinExistence type="predicted"/>
<keyword evidence="3 5" id="KW-1133">Transmembrane helix</keyword>